<feature type="region of interest" description="Disordered" evidence="3">
    <location>
        <begin position="297"/>
        <end position="318"/>
    </location>
</feature>
<feature type="compositionally biased region" description="Basic residues" evidence="3">
    <location>
        <begin position="459"/>
        <end position="470"/>
    </location>
</feature>
<dbReference type="EMBL" id="LFVZ01000006">
    <property type="protein sequence ID" value="KTW28953.1"/>
    <property type="molecule type" value="Genomic_DNA"/>
</dbReference>
<reference evidence="5" key="1">
    <citation type="journal article" date="2016" name="Nat. Commun.">
        <title>Genome analysis of three Pneumocystis species reveals adaptation mechanisms to life exclusively in mammalian hosts.</title>
        <authorList>
            <person name="Ma L."/>
            <person name="Chen Z."/>
            <person name="Huang D.W."/>
            <person name="Kutty G."/>
            <person name="Ishihara M."/>
            <person name="Wang H."/>
            <person name="Abouelleil A."/>
            <person name="Bishop L."/>
            <person name="Davey E."/>
            <person name="Deng R."/>
            <person name="Deng X."/>
            <person name="Fan L."/>
            <person name="Fantoni G."/>
            <person name="Fitzgerald M."/>
            <person name="Gogineni E."/>
            <person name="Goldberg J.M."/>
            <person name="Handley G."/>
            <person name="Hu X."/>
            <person name="Huber C."/>
            <person name="Jiao X."/>
            <person name="Jones K."/>
            <person name="Levin J.Z."/>
            <person name="Liu Y."/>
            <person name="Macdonald P."/>
            <person name="Melnikov A."/>
            <person name="Raley C."/>
            <person name="Sassi M."/>
            <person name="Sherman B.T."/>
            <person name="Song X."/>
            <person name="Sykes S."/>
            <person name="Tran B."/>
            <person name="Walsh L."/>
            <person name="Xia Y."/>
            <person name="Yang J."/>
            <person name="Young S."/>
            <person name="Zeng Q."/>
            <person name="Zheng X."/>
            <person name="Stephens R."/>
            <person name="Nusbaum C."/>
            <person name="Birren B.W."/>
            <person name="Azadi P."/>
            <person name="Lempicki R.A."/>
            <person name="Cuomo C.A."/>
            <person name="Kovacs J.A."/>
        </authorList>
    </citation>
    <scope>NUCLEOTIDE SEQUENCE [LARGE SCALE GENOMIC DNA]</scope>
    <source>
        <strain evidence="5">B80</strain>
    </source>
</reference>
<dbReference type="InterPro" id="IPR051190">
    <property type="entry name" value="Baculoviral_IAP"/>
</dbReference>
<feature type="compositionally biased region" description="Low complexity" evidence="3">
    <location>
        <begin position="303"/>
        <end position="314"/>
    </location>
</feature>
<comment type="caution">
    <text evidence="4">The sequence shown here is derived from an EMBL/GenBank/DDBJ whole genome shotgun (WGS) entry which is preliminary data.</text>
</comment>
<feature type="region of interest" description="Disordered" evidence="3">
    <location>
        <begin position="223"/>
        <end position="243"/>
    </location>
</feature>
<accession>A0A0W4ZKQ3</accession>
<organism evidence="4 5">
    <name type="scientific">Pneumocystis carinii (strain B80)</name>
    <name type="common">Rat pneumocystis pneumonia agent</name>
    <name type="synonym">Pneumocystis carinii f. sp. carinii</name>
    <dbReference type="NCBI Taxonomy" id="1408658"/>
    <lineage>
        <taxon>Eukaryota</taxon>
        <taxon>Fungi</taxon>
        <taxon>Dikarya</taxon>
        <taxon>Ascomycota</taxon>
        <taxon>Taphrinomycotina</taxon>
        <taxon>Pneumocystomycetes</taxon>
        <taxon>Pneumocystaceae</taxon>
        <taxon>Pneumocystis</taxon>
    </lineage>
</organism>
<sequence length="676" mass="77320">MEIYASRVASFQLSSRKRSKWPHIRPTPKDLAEAGFYYEPSSLSCDNVVCFLCKKSLDGWNVDDDPVKEHIEHSRGCGWAILKYIKLGDKERSIFSEKEVQEAREATFGQWWPHEQKRGWVSKVKKMSSAGFYYNPTPGSNDMVSCIYCGLGLDGWEPKDDPMEEHKKRAPSCFFFQQTNARVKTSEFKVSDKMVQNHDVQDEDALDGDDFIISSKSKTNSLSKTKGRSVVKRSSKKSKDNNLQSRLKKSLLVSCKDDNDHSHETLLVSAIDDKSVLDNSNLIEENNSNDIDNIGSSKETCLNSSHTNSPSSNSEFPFTKKEIIKISKSKNTRQSQQIKKENNLNKSACDHKYNTNINTNATKNQKNGSIIENNKQNDVSIRSNKRLTRLDVKNDIIESYDSEGSQNECVIVKTTSNKSHRKTSSVKSVKSVGKMSLRGMRLSHDNEKKIVSESENQKTKKSVLRPRKSSRINTQIDELEDQIKSIKKSDTKKKPRMTRKTNEIANFKELENAFELTSKLSQVTPLQFVNKGNNYEKIGDSFNRNEVFNNFVMKDSFDDSLQQKSKKIIDFGIIESDAKKTKNISISEVFNNSTDKKTCNWIPIDVENLIFNFSSDTLPNSHELTVTELNMTIEEWIKFITQKQVEKLEMECRRMISILKEEGERAKQAILDIQEL</sequence>
<dbReference type="CDD" id="cd00022">
    <property type="entry name" value="BIR"/>
    <property type="match status" value="2"/>
</dbReference>
<evidence type="ECO:0000256" key="3">
    <source>
        <dbReference type="SAM" id="MobiDB-lite"/>
    </source>
</evidence>
<dbReference type="RefSeq" id="XP_018226320.1">
    <property type="nucleotide sequence ID" value="XM_018370162.1"/>
</dbReference>
<keyword evidence="5" id="KW-1185">Reference proteome</keyword>
<gene>
    <name evidence="4" type="ORF">T552_01583</name>
</gene>
<dbReference type="GeneID" id="28936365"/>
<dbReference type="Pfam" id="PF00653">
    <property type="entry name" value="BIR"/>
    <property type="match status" value="2"/>
</dbReference>
<dbReference type="AlphaFoldDB" id="A0A0W4ZKQ3"/>
<dbReference type="GO" id="GO:0046872">
    <property type="term" value="F:metal ion binding"/>
    <property type="evidence" value="ECO:0007669"/>
    <property type="project" value="UniProtKB-KW"/>
</dbReference>
<dbReference type="SUPFAM" id="SSF57924">
    <property type="entry name" value="Inhibitor of apoptosis (IAP) repeat"/>
    <property type="match status" value="2"/>
</dbReference>
<dbReference type="SMART" id="SM00238">
    <property type="entry name" value="BIR"/>
    <property type="match status" value="2"/>
</dbReference>
<feature type="compositionally biased region" description="Basic residues" evidence="3">
    <location>
        <begin position="225"/>
        <end position="236"/>
    </location>
</feature>
<evidence type="ECO:0000313" key="4">
    <source>
        <dbReference type="EMBL" id="KTW28953.1"/>
    </source>
</evidence>
<dbReference type="PANTHER" id="PTHR46771">
    <property type="entry name" value="DETERIN"/>
    <property type="match status" value="1"/>
</dbReference>
<proteinExistence type="predicted"/>
<evidence type="ECO:0000313" key="5">
    <source>
        <dbReference type="Proteomes" id="UP000054454"/>
    </source>
</evidence>
<dbReference type="Gene3D" id="1.10.1170.10">
    <property type="entry name" value="Inhibitor Of Apoptosis Protein (2mihbC-IAP-1), Chain A"/>
    <property type="match status" value="2"/>
</dbReference>
<evidence type="ECO:0000256" key="2">
    <source>
        <dbReference type="ARBA" id="ARBA00022833"/>
    </source>
</evidence>
<feature type="region of interest" description="Disordered" evidence="3">
    <location>
        <begin position="447"/>
        <end position="471"/>
    </location>
</feature>
<keyword evidence="1" id="KW-0479">Metal-binding</keyword>
<keyword evidence="2" id="KW-0862">Zinc</keyword>
<dbReference type="InterPro" id="IPR001370">
    <property type="entry name" value="BIR_rpt"/>
</dbReference>
<name>A0A0W4ZKQ3_PNEC8</name>
<dbReference type="PROSITE" id="PS50143">
    <property type="entry name" value="BIR_REPEAT_2"/>
    <property type="match status" value="2"/>
</dbReference>
<dbReference type="PANTHER" id="PTHR46771:SF5">
    <property type="entry name" value="DETERIN"/>
    <property type="match status" value="1"/>
</dbReference>
<feature type="compositionally biased region" description="Basic and acidic residues" evidence="3">
    <location>
        <begin position="447"/>
        <end position="458"/>
    </location>
</feature>
<dbReference type="VEuPathDB" id="FungiDB:T552_01583"/>
<protein>
    <submittedName>
        <fullName evidence="4">Uncharacterized protein</fullName>
    </submittedName>
</protein>
<dbReference type="OrthoDB" id="2196114at2759"/>
<dbReference type="Proteomes" id="UP000054454">
    <property type="component" value="Unassembled WGS sequence"/>
</dbReference>
<evidence type="ECO:0000256" key="1">
    <source>
        <dbReference type="ARBA" id="ARBA00022723"/>
    </source>
</evidence>